<dbReference type="EMBL" id="CP003379">
    <property type="protein sequence ID" value="AFL87711.1"/>
    <property type="molecule type" value="Genomic_DNA"/>
</dbReference>
<evidence type="ECO:0000313" key="3">
    <source>
        <dbReference type="EMBL" id="AFL87711.1"/>
    </source>
</evidence>
<feature type="transmembrane region" description="Helical" evidence="1">
    <location>
        <begin position="6"/>
        <end position="34"/>
    </location>
</feature>
<dbReference type="CDD" id="cd07341">
    <property type="entry name" value="M56_BlaR1_MecR1_like"/>
    <property type="match status" value="1"/>
</dbReference>
<dbReference type="AlphaFoldDB" id="I3ZEP3"/>
<evidence type="ECO:0000313" key="4">
    <source>
        <dbReference type="Proteomes" id="UP000006056"/>
    </source>
</evidence>
<dbReference type="PANTHER" id="PTHR34978:SF3">
    <property type="entry name" value="SLR0241 PROTEIN"/>
    <property type="match status" value="1"/>
</dbReference>
<keyword evidence="1" id="KW-0472">Membrane</keyword>
<sequence>MTPVFAHLSIVVATGCIAGLWQGAALALLASALLRLTPKASPALRHTLLVAIFVAAAILPWLPSVTHVTASSTGTAPLRMAPWIATAIAAIWLTAAIARATDLVLAWKHLRRVRRNAVPVTIAGVDSFTAGDRRALLCLSSEVDSPAILGFFRPVLLLPEWLVPKLTVSELRQIALHECEHLRRRDDWINLLLQLGLVLVPLNPALHWLNRSIGIQRELACDAKVVATTSEPLAYAASLTHLAEQRMQRRSLRLALAAWGRKSELTQRVYALLSQRPAWTGRQSGMASATAAALLLTASAGLAHAPRLVRFADAPMSLAATQVPAITTVPSALTAAMVKASSTTAASTMHMVPATFTVKPQSKMRHSSAPKPQLKATLQPVQILPRGYASARFLQTAAQDAESNGQDSDDATVRFVTTEFTTPYVAVPVRNGWILIEL</sequence>
<keyword evidence="1" id="KW-1133">Transmembrane helix</keyword>
<feature type="transmembrane region" description="Helical" evidence="1">
    <location>
        <begin position="191"/>
        <end position="209"/>
    </location>
</feature>
<dbReference type="InterPro" id="IPR008756">
    <property type="entry name" value="Peptidase_M56"/>
</dbReference>
<dbReference type="PANTHER" id="PTHR34978">
    <property type="entry name" value="POSSIBLE SENSOR-TRANSDUCER PROTEIN BLAR"/>
    <property type="match status" value="1"/>
</dbReference>
<dbReference type="HOGENOM" id="CLU_625455_0_0_0"/>
<feature type="transmembrane region" description="Helical" evidence="1">
    <location>
        <begin position="46"/>
        <end position="63"/>
    </location>
</feature>
<proteinExistence type="predicted"/>
<evidence type="ECO:0000259" key="2">
    <source>
        <dbReference type="Pfam" id="PF05569"/>
    </source>
</evidence>
<evidence type="ECO:0000256" key="1">
    <source>
        <dbReference type="SAM" id="Phobius"/>
    </source>
</evidence>
<protein>
    <submittedName>
        <fullName evidence="3">Antirepressor regulating drug resistance protein</fullName>
    </submittedName>
</protein>
<dbReference type="eggNOG" id="COG4219">
    <property type="taxonomic scope" value="Bacteria"/>
</dbReference>
<dbReference type="KEGG" id="trs:Terro_1402"/>
<dbReference type="Proteomes" id="UP000006056">
    <property type="component" value="Chromosome"/>
</dbReference>
<name>I3ZEP3_TERRK</name>
<keyword evidence="4" id="KW-1185">Reference proteome</keyword>
<dbReference type="Pfam" id="PF05569">
    <property type="entry name" value="Peptidase_M56"/>
    <property type="match status" value="1"/>
</dbReference>
<dbReference type="OrthoDB" id="118164at2"/>
<gene>
    <name evidence="3" type="ordered locus">Terro_1402</name>
</gene>
<dbReference type="STRING" id="926566.Terro_1402"/>
<dbReference type="RefSeq" id="WP_014785280.1">
    <property type="nucleotide sequence ID" value="NC_018014.1"/>
</dbReference>
<accession>I3ZEP3</accession>
<reference evidence="3 4" key="1">
    <citation type="submission" date="2012-06" db="EMBL/GenBank/DDBJ databases">
        <title>Complete genome of Terriglobus roseus DSM 18391.</title>
        <authorList>
            <consortium name="US DOE Joint Genome Institute (JGI-PGF)"/>
            <person name="Lucas S."/>
            <person name="Copeland A."/>
            <person name="Lapidus A."/>
            <person name="Glavina del Rio T."/>
            <person name="Dalin E."/>
            <person name="Tice H."/>
            <person name="Bruce D."/>
            <person name="Goodwin L."/>
            <person name="Pitluck S."/>
            <person name="Peters L."/>
            <person name="Mikhailova N."/>
            <person name="Munk A.C.C."/>
            <person name="Kyrpides N."/>
            <person name="Mavromatis K."/>
            <person name="Ivanova N."/>
            <person name="Brettin T."/>
            <person name="Detter J.C."/>
            <person name="Han C."/>
            <person name="Larimer F."/>
            <person name="Land M."/>
            <person name="Hauser L."/>
            <person name="Markowitz V."/>
            <person name="Cheng J.-F."/>
            <person name="Hugenholtz P."/>
            <person name="Woyke T."/>
            <person name="Wu D."/>
            <person name="Brambilla E."/>
            <person name="Klenk H.-P."/>
            <person name="Eisen J.A."/>
        </authorList>
    </citation>
    <scope>NUCLEOTIDE SEQUENCE [LARGE SCALE GENOMIC DNA]</scope>
    <source>
        <strain evidence="4">DSM 18391 / NRRL B-41598 / KBS 63</strain>
    </source>
</reference>
<feature type="transmembrane region" description="Helical" evidence="1">
    <location>
        <begin position="83"/>
        <end position="105"/>
    </location>
</feature>
<keyword evidence="1" id="KW-0812">Transmembrane</keyword>
<dbReference type="InterPro" id="IPR052173">
    <property type="entry name" value="Beta-lactam_resp_regulator"/>
</dbReference>
<organism evidence="3 4">
    <name type="scientific">Terriglobus roseus (strain DSM 18391 / NRRL B-41598 / KBS 63)</name>
    <dbReference type="NCBI Taxonomy" id="926566"/>
    <lineage>
        <taxon>Bacteria</taxon>
        <taxon>Pseudomonadati</taxon>
        <taxon>Acidobacteriota</taxon>
        <taxon>Terriglobia</taxon>
        <taxon>Terriglobales</taxon>
        <taxon>Acidobacteriaceae</taxon>
        <taxon>Terriglobus</taxon>
    </lineage>
</organism>
<feature type="domain" description="Peptidase M56" evidence="2">
    <location>
        <begin position="46"/>
        <end position="272"/>
    </location>
</feature>